<dbReference type="InterPro" id="IPR000719">
    <property type="entry name" value="Prot_kinase_dom"/>
</dbReference>
<dbReference type="EMBL" id="JANAWD010000096">
    <property type="protein sequence ID" value="KAJ3487293.1"/>
    <property type="molecule type" value="Genomic_DNA"/>
</dbReference>
<feature type="domain" description="Protein kinase" evidence="5">
    <location>
        <begin position="1"/>
        <end position="160"/>
    </location>
</feature>
<gene>
    <name evidence="6" type="ORF">NLI96_g3649</name>
</gene>
<dbReference type="InterPro" id="IPR051681">
    <property type="entry name" value="Ser/Thr_Kinases-Pseudokinases"/>
</dbReference>
<dbReference type="Gene3D" id="1.10.510.10">
    <property type="entry name" value="Transferase(Phosphotransferase) domain 1"/>
    <property type="match status" value="1"/>
</dbReference>
<reference evidence="6" key="1">
    <citation type="submission" date="2022-07" db="EMBL/GenBank/DDBJ databases">
        <title>Genome Sequence of Physisporinus lineatus.</title>
        <authorList>
            <person name="Buettner E."/>
        </authorList>
    </citation>
    <scope>NUCLEOTIDE SEQUENCE</scope>
    <source>
        <strain evidence="6">VT162</strain>
    </source>
</reference>
<evidence type="ECO:0000256" key="1">
    <source>
        <dbReference type="ARBA" id="ARBA00022679"/>
    </source>
</evidence>
<proteinExistence type="predicted"/>
<dbReference type="InterPro" id="IPR001245">
    <property type="entry name" value="Ser-Thr/Tyr_kinase_cat_dom"/>
</dbReference>
<evidence type="ECO:0000256" key="4">
    <source>
        <dbReference type="ARBA" id="ARBA00022840"/>
    </source>
</evidence>
<dbReference type="PROSITE" id="PS50011">
    <property type="entry name" value="PROTEIN_KINASE_DOM"/>
    <property type="match status" value="1"/>
</dbReference>
<dbReference type="AlphaFoldDB" id="A0AAD5YKW1"/>
<keyword evidence="3" id="KW-0418">Kinase</keyword>
<protein>
    <recommendedName>
        <fullName evidence="5">Protein kinase domain-containing protein</fullName>
    </recommendedName>
</protein>
<name>A0AAD5YKW1_9APHY</name>
<dbReference type="PANTHER" id="PTHR44329:SF288">
    <property type="entry name" value="MITOGEN-ACTIVATED PROTEIN KINASE KINASE KINASE 20"/>
    <property type="match status" value="1"/>
</dbReference>
<evidence type="ECO:0000256" key="2">
    <source>
        <dbReference type="ARBA" id="ARBA00022741"/>
    </source>
</evidence>
<comment type="caution">
    <text evidence="6">The sequence shown here is derived from an EMBL/GenBank/DDBJ whole genome shotgun (WGS) entry which is preliminary data.</text>
</comment>
<dbReference type="Proteomes" id="UP001212997">
    <property type="component" value="Unassembled WGS sequence"/>
</dbReference>
<organism evidence="6 7">
    <name type="scientific">Meripilus lineatus</name>
    <dbReference type="NCBI Taxonomy" id="2056292"/>
    <lineage>
        <taxon>Eukaryota</taxon>
        <taxon>Fungi</taxon>
        <taxon>Dikarya</taxon>
        <taxon>Basidiomycota</taxon>
        <taxon>Agaricomycotina</taxon>
        <taxon>Agaricomycetes</taxon>
        <taxon>Polyporales</taxon>
        <taxon>Meripilaceae</taxon>
        <taxon>Meripilus</taxon>
    </lineage>
</organism>
<keyword evidence="1" id="KW-0808">Transferase</keyword>
<evidence type="ECO:0000313" key="6">
    <source>
        <dbReference type="EMBL" id="KAJ3487293.1"/>
    </source>
</evidence>
<keyword evidence="2" id="KW-0547">Nucleotide-binding</keyword>
<evidence type="ECO:0000256" key="3">
    <source>
        <dbReference type="ARBA" id="ARBA00022777"/>
    </source>
</evidence>
<accession>A0AAD5YKW1</accession>
<evidence type="ECO:0000313" key="7">
    <source>
        <dbReference type="Proteomes" id="UP001212997"/>
    </source>
</evidence>
<dbReference type="PANTHER" id="PTHR44329">
    <property type="entry name" value="SERINE/THREONINE-PROTEIN KINASE TNNI3K-RELATED"/>
    <property type="match status" value="1"/>
</dbReference>
<dbReference type="InterPro" id="IPR011009">
    <property type="entry name" value="Kinase-like_dom_sf"/>
</dbReference>
<dbReference type="GO" id="GO:0005524">
    <property type="term" value="F:ATP binding"/>
    <property type="evidence" value="ECO:0007669"/>
    <property type="project" value="UniProtKB-KW"/>
</dbReference>
<keyword evidence="4" id="KW-0067">ATP-binding</keyword>
<evidence type="ECO:0000259" key="5">
    <source>
        <dbReference type="PROSITE" id="PS50011"/>
    </source>
</evidence>
<sequence length="171" mass="19975">MLREALDGLEYLHRMNVAHGDIHRGNVLIDCEYHVYLADFGLSNLADLTPSSMGIMSRNAGQYTPERKHYTEFDRSEHHGPTKEEDIFAFATMVWSFFRPEPKHPFDEYTQLSKIKLKELPLFNKEKAFPMPDWALVEIDKCWKWQPSERPSAGEIFPRLPGPLQRSVLRQ</sequence>
<dbReference type="GO" id="GO:0004674">
    <property type="term" value="F:protein serine/threonine kinase activity"/>
    <property type="evidence" value="ECO:0007669"/>
    <property type="project" value="TreeGrafter"/>
</dbReference>
<dbReference type="SUPFAM" id="SSF56112">
    <property type="entry name" value="Protein kinase-like (PK-like)"/>
    <property type="match status" value="1"/>
</dbReference>
<dbReference type="Pfam" id="PF07714">
    <property type="entry name" value="PK_Tyr_Ser-Thr"/>
    <property type="match status" value="1"/>
</dbReference>
<keyword evidence="7" id="KW-1185">Reference proteome</keyword>